<feature type="compositionally biased region" description="Low complexity" evidence="1">
    <location>
        <begin position="91"/>
        <end position="101"/>
    </location>
</feature>
<proteinExistence type="predicted"/>
<accession>A0ABM5KRY2</accession>
<sequence>MVVNSELQNGKYDEKLGISEEKYALQVYASGQYLNYNYSEEQLVELIARHFDNTMENYVTLQGYRDMDSLCQFLVVREARRKERRTRRQTENNGNNQTNRTHNYRPSRNENAYRYNGYRDNEGQRYTNNFHQNRYEQNRNIYQQNRFQNNGRNYNSQPYQPSTVRENFNRGNQYNNHNGQGREQNREINNLSLIREGEDEQGHQEIDNVEVESNRAGPSFRESTH</sequence>
<protein>
    <recommendedName>
        <fullName evidence="4">GATA zinc finger domain-containing protein 14-like</fullName>
    </recommendedName>
</protein>
<name>A0ABM5KRY2_DIAVI</name>
<evidence type="ECO:0008006" key="4">
    <source>
        <dbReference type="Google" id="ProtNLM"/>
    </source>
</evidence>
<dbReference type="GeneID" id="126888630"/>
<evidence type="ECO:0000256" key="1">
    <source>
        <dbReference type="SAM" id="MobiDB-lite"/>
    </source>
</evidence>
<feature type="region of interest" description="Disordered" evidence="1">
    <location>
        <begin position="197"/>
        <end position="225"/>
    </location>
</feature>
<reference evidence="2" key="1">
    <citation type="submission" date="2025-05" db="UniProtKB">
        <authorList>
            <consortium name="EnsemblMetazoa"/>
        </authorList>
    </citation>
    <scope>IDENTIFICATION</scope>
</reference>
<feature type="region of interest" description="Disordered" evidence="1">
    <location>
        <begin position="81"/>
        <end position="112"/>
    </location>
</feature>
<keyword evidence="3" id="KW-1185">Reference proteome</keyword>
<evidence type="ECO:0000313" key="2">
    <source>
        <dbReference type="EnsemblMetazoa" id="XP_050512943.1"/>
    </source>
</evidence>
<dbReference type="EnsemblMetazoa" id="XM_050656986.1">
    <property type="protein sequence ID" value="XP_050512943.1"/>
    <property type="gene ID" value="LOC126888630"/>
</dbReference>
<dbReference type="Proteomes" id="UP001652700">
    <property type="component" value="Unplaced"/>
</dbReference>
<organism evidence="2 3">
    <name type="scientific">Diabrotica virgifera virgifera</name>
    <name type="common">western corn rootworm</name>
    <dbReference type="NCBI Taxonomy" id="50390"/>
    <lineage>
        <taxon>Eukaryota</taxon>
        <taxon>Metazoa</taxon>
        <taxon>Ecdysozoa</taxon>
        <taxon>Arthropoda</taxon>
        <taxon>Hexapoda</taxon>
        <taxon>Insecta</taxon>
        <taxon>Pterygota</taxon>
        <taxon>Neoptera</taxon>
        <taxon>Endopterygota</taxon>
        <taxon>Coleoptera</taxon>
        <taxon>Polyphaga</taxon>
        <taxon>Cucujiformia</taxon>
        <taxon>Chrysomeloidea</taxon>
        <taxon>Chrysomelidae</taxon>
        <taxon>Galerucinae</taxon>
        <taxon>Diabroticina</taxon>
        <taxon>Diabroticites</taxon>
        <taxon>Diabrotica</taxon>
    </lineage>
</organism>
<evidence type="ECO:0000313" key="3">
    <source>
        <dbReference type="Proteomes" id="UP001652700"/>
    </source>
</evidence>
<dbReference type="RefSeq" id="XP_050512943.1">
    <property type="nucleotide sequence ID" value="XM_050656986.1"/>
</dbReference>